<dbReference type="SUPFAM" id="SSF52980">
    <property type="entry name" value="Restriction endonuclease-like"/>
    <property type="match status" value="1"/>
</dbReference>
<proteinExistence type="inferred from homology"/>
<dbReference type="HAMAP" id="MF_00048">
    <property type="entry name" value="UPF0102"/>
    <property type="match status" value="1"/>
</dbReference>
<dbReference type="Pfam" id="PF02021">
    <property type="entry name" value="UPF0102"/>
    <property type="match status" value="1"/>
</dbReference>
<dbReference type="EMBL" id="CP050831">
    <property type="protein sequence ID" value="QIU92720.1"/>
    <property type="molecule type" value="Genomic_DNA"/>
</dbReference>
<evidence type="ECO:0000313" key="4">
    <source>
        <dbReference type="Proteomes" id="UP000501780"/>
    </source>
</evidence>
<dbReference type="CDD" id="cd20736">
    <property type="entry name" value="PoNe_Nuclease"/>
    <property type="match status" value="1"/>
</dbReference>
<name>A0A6H0KH76_9BACE</name>
<evidence type="ECO:0000256" key="1">
    <source>
        <dbReference type="ARBA" id="ARBA00006738"/>
    </source>
</evidence>
<dbReference type="PANTHER" id="PTHR34039:SF1">
    <property type="entry name" value="UPF0102 PROTEIN YRAN"/>
    <property type="match status" value="1"/>
</dbReference>
<dbReference type="AlphaFoldDB" id="A0A6H0KH76"/>
<comment type="similarity">
    <text evidence="1 2">Belongs to the UPF0102 family.</text>
</comment>
<organism evidence="3 4">
    <name type="scientific">Bacteroides faecium</name>
    <dbReference type="NCBI Taxonomy" id="2715212"/>
    <lineage>
        <taxon>Bacteria</taxon>
        <taxon>Pseudomonadati</taxon>
        <taxon>Bacteroidota</taxon>
        <taxon>Bacteroidia</taxon>
        <taxon>Bacteroidales</taxon>
        <taxon>Bacteroidaceae</taxon>
        <taxon>Bacteroides</taxon>
    </lineage>
</organism>
<evidence type="ECO:0000313" key="3">
    <source>
        <dbReference type="EMBL" id="QIU92720.1"/>
    </source>
</evidence>
<accession>A0A6H0KH76</accession>
<dbReference type="Proteomes" id="UP000501780">
    <property type="component" value="Chromosome"/>
</dbReference>
<dbReference type="PANTHER" id="PTHR34039">
    <property type="entry name" value="UPF0102 PROTEIN YRAN"/>
    <property type="match status" value="1"/>
</dbReference>
<reference evidence="3 4" key="1">
    <citation type="submission" date="2020-03" db="EMBL/GenBank/DDBJ databases">
        <title>Genomic analysis of Bacteroides faecium CBA7301.</title>
        <authorList>
            <person name="Kim J."/>
            <person name="Roh S.W."/>
        </authorList>
    </citation>
    <scope>NUCLEOTIDE SEQUENCE [LARGE SCALE GENOMIC DNA]</scope>
    <source>
        <strain evidence="3 4">CBA7301</strain>
    </source>
</reference>
<dbReference type="Gene3D" id="3.40.1350.10">
    <property type="match status" value="1"/>
</dbReference>
<dbReference type="KEGG" id="bfc:BacF7301_00460"/>
<keyword evidence="4" id="KW-1185">Reference proteome</keyword>
<dbReference type="InterPro" id="IPR011856">
    <property type="entry name" value="tRNA_endonuc-like_dom_sf"/>
</dbReference>
<dbReference type="InterPro" id="IPR003509">
    <property type="entry name" value="UPF0102_YraN-like"/>
</dbReference>
<dbReference type="InterPro" id="IPR011335">
    <property type="entry name" value="Restrct_endonuc-II-like"/>
</dbReference>
<dbReference type="RefSeq" id="WP_167959478.1">
    <property type="nucleotide sequence ID" value="NZ_CP050831.1"/>
</dbReference>
<protein>
    <recommendedName>
        <fullName evidence="2">UPF0102 protein BacF7301_00460</fullName>
    </recommendedName>
</protein>
<evidence type="ECO:0000256" key="2">
    <source>
        <dbReference type="HAMAP-Rule" id="MF_00048"/>
    </source>
</evidence>
<sequence length="122" mass="14009">MAKHNELGKAGEDAAVAYLEQHGYIIRDRNWRKGHFELDIVAAKENELIVVEVKTRSNTQFAEPEDAVDLPKIRRTVRAADTYMKLFQIDASVRFDIITVVGNDNGDFKIEHMKEAFYPPLF</sequence>
<gene>
    <name evidence="3" type="ORF">BacF7301_00460</name>
</gene>
<dbReference type="GO" id="GO:0003676">
    <property type="term" value="F:nucleic acid binding"/>
    <property type="evidence" value="ECO:0007669"/>
    <property type="project" value="InterPro"/>
</dbReference>